<evidence type="ECO:0000256" key="8">
    <source>
        <dbReference type="ARBA" id="ARBA00023065"/>
    </source>
</evidence>
<feature type="site" description="Crucial to convey clamshell closure to channel opening" evidence="17">
    <location>
        <position position="669"/>
    </location>
</feature>
<dbReference type="SMART" id="SM00079">
    <property type="entry name" value="PBPe"/>
    <property type="match status" value="1"/>
</dbReference>
<feature type="site" description="Interaction with the cone snail toxin Con-ikot-ikot" evidence="17">
    <location>
        <position position="696"/>
    </location>
</feature>
<keyword evidence="14" id="KW-0407">Ion channel</keyword>
<evidence type="ECO:0000256" key="16">
    <source>
        <dbReference type="PIRSR" id="PIRSR601508-1"/>
    </source>
</evidence>
<protein>
    <submittedName>
        <fullName evidence="23">Uncharacterized protein</fullName>
    </submittedName>
</protein>
<keyword evidence="3" id="KW-0813">Transport</keyword>
<keyword evidence="13" id="KW-1071">Ligand-gated ion channel</keyword>
<keyword evidence="7" id="KW-0770">Synapse</keyword>
<evidence type="ECO:0000256" key="1">
    <source>
        <dbReference type="ARBA" id="ARBA00004651"/>
    </source>
</evidence>
<dbReference type="AlphaFoldDB" id="A0AAW1UI72"/>
<dbReference type="SMART" id="SM00918">
    <property type="entry name" value="Lig_chan-Glu_bd"/>
    <property type="match status" value="1"/>
</dbReference>
<evidence type="ECO:0000256" key="10">
    <source>
        <dbReference type="ARBA" id="ARBA00023170"/>
    </source>
</evidence>
<evidence type="ECO:0000256" key="14">
    <source>
        <dbReference type="ARBA" id="ARBA00023303"/>
    </source>
</evidence>
<dbReference type="GO" id="GO:0038023">
    <property type="term" value="F:signaling receptor activity"/>
    <property type="evidence" value="ECO:0007669"/>
    <property type="project" value="InterPro"/>
</dbReference>
<comment type="caution">
    <text evidence="23">The sequence shown here is derived from an EMBL/GenBank/DDBJ whole genome shotgun (WGS) entry which is preliminary data.</text>
</comment>
<evidence type="ECO:0000256" key="15">
    <source>
        <dbReference type="ARBA" id="ARBA00034100"/>
    </source>
</evidence>
<dbReference type="GO" id="GO:0015276">
    <property type="term" value="F:ligand-gated monoatomic ion channel activity"/>
    <property type="evidence" value="ECO:0007669"/>
    <property type="project" value="InterPro"/>
</dbReference>
<feature type="binding site" evidence="16">
    <location>
        <position position="516"/>
    </location>
    <ligand>
        <name>L-glutamate</name>
        <dbReference type="ChEBI" id="CHEBI:29985"/>
    </ligand>
</feature>
<feature type="chain" id="PRO_5043844863" evidence="20">
    <location>
        <begin position="24"/>
        <end position="924"/>
    </location>
</feature>
<dbReference type="Pfam" id="PF10613">
    <property type="entry name" value="Lig_chan-Glu_bd"/>
    <property type="match status" value="1"/>
</dbReference>
<feature type="transmembrane region" description="Helical" evidence="19">
    <location>
        <begin position="557"/>
        <end position="579"/>
    </location>
</feature>
<dbReference type="InterPro" id="IPR028082">
    <property type="entry name" value="Peripla_BP_I"/>
</dbReference>
<dbReference type="CDD" id="cd06382">
    <property type="entry name" value="PBP1_iGluR_Kainate"/>
    <property type="match status" value="1"/>
</dbReference>
<dbReference type="Proteomes" id="UP001431783">
    <property type="component" value="Unassembled WGS sequence"/>
</dbReference>
<feature type="binding site" evidence="16">
    <location>
        <position position="739"/>
    </location>
    <ligand>
        <name>L-glutamate</name>
        <dbReference type="ChEBI" id="CHEBI:29985"/>
    </ligand>
</feature>
<comment type="subcellular location">
    <subcellularLocation>
        <location evidence="1">Cell membrane</location>
        <topology evidence="1">Multi-pass membrane protein</topology>
    </subcellularLocation>
    <subcellularLocation>
        <location evidence="15">Postsynaptic cell membrane</location>
    </subcellularLocation>
</comment>
<dbReference type="SUPFAM" id="SSF53822">
    <property type="entry name" value="Periplasmic binding protein-like I"/>
    <property type="match status" value="1"/>
</dbReference>
<evidence type="ECO:0000313" key="23">
    <source>
        <dbReference type="EMBL" id="KAK9882220.1"/>
    </source>
</evidence>
<keyword evidence="24" id="KW-1185">Reference proteome</keyword>
<evidence type="ECO:0000256" key="4">
    <source>
        <dbReference type="ARBA" id="ARBA00022475"/>
    </source>
</evidence>
<evidence type="ECO:0000256" key="7">
    <source>
        <dbReference type="ARBA" id="ARBA00023018"/>
    </source>
</evidence>
<keyword evidence="9 19" id="KW-0472">Membrane</keyword>
<dbReference type="FunFam" id="1.10.287.70:FF:000105">
    <property type="entry name" value="Eye-enriched kainate receptor, isoform A"/>
    <property type="match status" value="1"/>
</dbReference>
<keyword evidence="4" id="KW-1003">Cell membrane</keyword>
<keyword evidence="5 19" id="KW-0812">Transmembrane</keyword>
<feature type="binding site" evidence="16">
    <location>
        <position position="691"/>
    </location>
    <ligand>
        <name>L-glutamate</name>
        <dbReference type="ChEBI" id="CHEBI:29985"/>
    </ligand>
</feature>
<keyword evidence="6 19" id="KW-1133">Transmembrane helix</keyword>
<dbReference type="Gene3D" id="3.40.50.2300">
    <property type="match status" value="2"/>
</dbReference>
<evidence type="ECO:0000256" key="13">
    <source>
        <dbReference type="ARBA" id="ARBA00023286"/>
    </source>
</evidence>
<name>A0AAW1UI72_9CUCU</name>
<proteinExistence type="inferred from homology"/>
<dbReference type="InterPro" id="IPR019594">
    <property type="entry name" value="Glu/Gly-bd"/>
</dbReference>
<evidence type="ECO:0000313" key="24">
    <source>
        <dbReference type="Proteomes" id="UP001431783"/>
    </source>
</evidence>
<evidence type="ECO:0000256" key="11">
    <source>
        <dbReference type="ARBA" id="ARBA00023180"/>
    </source>
</evidence>
<evidence type="ECO:0000256" key="19">
    <source>
        <dbReference type="SAM" id="Phobius"/>
    </source>
</evidence>
<keyword evidence="11" id="KW-0325">Glycoprotein</keyword>
<evidence type="ECO:0000256" key="6">
    <source>
        <dbReference type="ARBA" id="ARBA00022989"/>
    </source>
</evidence>
<feature type="transmembrane region" description="Helical" evidence="19">
    <location>
        <begin position="638"/>
        <end position="663"/>
    </location>
</feature>
<dbReference type="PRINTS" id="PR00177">
    <property type="entry name" value="NMDARECEPTOR"/>
</dbReference>
<evidence type="ECO:0000256" key="9">
    <source>
        <dbReference type="ARBA" id="ARBA00023136"/>
    </source>
</evidence>
<keyword evidence="20" id="KW-0732">Signal</keyword>
<gene>
    <name evidence="23" type="ORF">WA026_019734</name>
</gene>
<keyword evidence="10" id="KW-0675">Receptor</keyword>
<feature type="binding site" evidence="16">
    <location>
        <position position="521"/>
    </location>
    <ligand>
        <name>L-glutamate</name>
        <dbReference type="ChEBI" id="CHEBI:29985"/>
    </ligand>
</feature>
<evidence type="ECO:0000256" key="20">
    <source>
        <dbReference type="SAM" id="SignalP"/>
    </source>
</evidence>
<comment type="similarity">
    <text evidence="2">Belongs to the glutamate-gated ion channel (TC 1.A.10.1) family.</text>
</comment>
<dbReference type="FunFam" id="3.40.190.10:FF:000178">
    <property type="entry name" value="Glutamate receptor subunit"/>
    <property type="match status" value="1"/>
</dbReference>
<evidence type="ECO:0000259" key="21">
    <source>
        <dbReference type="SMART" id="SM00079"/>
    </source>
</evidence>
<feature type="site" description="Interaction with the cone snail toxin Con-ikot-ikot" evidence="17">
    <location>
        <position position="490"/>
    </location>
</feature>
<dbReference type="InterPro" id="IPR001828">
    <property type="entry name" value="ANF_lig-bd_rcpt"/>
</dbReference>
<evidence type="ECO:0000256" key="18">
    <source>
        <dbReference type="PIRSR" id="PIRSR601508-3"/>
    </source>
</evidence>
<evidence type="ECO:0000256" key="17">
    <source>
        <dbReference type="PIRSR" id="PIRSR601508-2"/>
    </source>
</evidence>
<evidence type="ECO:0000259" key="22">
    <source>
        <dbReference type="SMART" id="SM00918"/>
    </source>
</evidence>
<feature type="signal peptide" evidence="20">
    <location>
        <begin position="1"/>
        <end position="23"/>
    </location>
</feature>
<dbReference type="PANTHER" id="PTHR18966">
    <property type="entry name" value="IONOTROPIC GLUTAMATE RECEPTOR"/>
    <property type="match status" value="1"/>
</dbReference>
<keyword evidence="8" id="KW-0406">Ion transport</keyword>
<dbReference type="Pfam" id="PF00060">
    <property type="entry name" value="Lig_chan"/>
    <property type="match status" value="1"/>
</dbReference>
<keyword evidence="18" id="KW-1015">Disulfide bond</keyword>
<dbReference type="EMBL" id="JARQZJ010000073">
    <property type="protein sequence ID" value="KAK9882220.1"/>
    <property type="molecule type" value="Genomic_DNA"/>
</dbReference>
<keyword evidence="12" id="KW-0628">Postsynaptic cell membrane</keyword>
<organism evidence="23 24">
    <name type="scientific">Henosepilachna vigintioctopunctata</name>
    <dbReference type="NCBI Taxonomy" id="420089"/>
    <lineage>
        <taxon>Eukaryota</taxon>
        <taxon>Metazoa</taxon>
        <taxon>Ecdysozoa</taxon>
        <taxon>Arthropoda</taxon>
        <taxon>Hexapoda</taxon>
        <taxon>Insecta</taxon>
        <taxon>Pterygota</taxon>
        <taxon>Neoptera</taxon>
        <taxon>Endopterygota</taxon>
        <taxon>Coleoptera</taxon>
        <taxon>Polyphaga</taxon>
        <taxon>Cucujiformia</taxon>
        <taxon>Coccinelloidea</taxon>
        <taxon>Coccinellidae</taxon>
        <taxon>Epilachninae</taxon>
        <taxon>Epilachnini</taxon>
        <taxon>Henosepilachna</taxon>
    </lineage>
</organism>
<feature type="disulfide bond" evidence="18">
    <location>
        <begin position="751"/>
        <end position="809"/>
    </location>
</feature>
<feature type="transmembrane region" description="Helical" evidence="19">
    <location>
        <begin position="829"/>
        <end position="851"/>
    </location>
</feature>
<dbReference type="Gene3D" id="3.40.190.10">
    <property type="entry name" value="Periplasmic binding protein-like II"/>
    <property type="match status" value="2"/>
</dbReference>
<dbReference type="InterPro" id="IPR001320">
    <property type="entry name" value="Iontro_rcpt_C"/>
</dbReference>
<evidence type="ECO:0000256" key="12">
    <source>
        <dbReference type="ARBA" id="ARBA00023257"/>
    </source>
</evidence>
<dbReference type="Pfam" id="PF01094">
    <property type="entry name" value="ANF_receptor"/>
    <property type="match status" value="1"/>
</dbReference>
<dbReference type="Gene3D" id="1.10.287.70">
    <property type="match status" value="1"/>
</dbReference>
<reference evidence="23 24" key="1">
    <citation type="submission" date="2023-03" db="EMBL/GenBank/DDBJ databases">
        <title>Genome insight into feeding habits of ladybird beetles.</title>
        <authorList>
            <person name="Li H.-S."/>
            <person name="Huang Y.-H."/>
            <person name="Pang H."/>
        </authorList>
    </citation>
    <scope>NUCLEOTIDE SEQUENCE [LARGE SCALE GENOMIC DNA]</scope>
    <source>
        <strain evidence="23">SYSU_2023b</strain>
        <tissue evidence="23">Whole body</tissue>
    </source>
</reference>
<sequence>MTKKINNFFYYFLSFLLITSVCGDDHIIGGIFDENYGENLKAFKTAIQLTNEERSGSQLKDVSEFVRPYNMFDASVKTCELLDMKVIAIFGPQNSQNFEAIQSVCDAKEIPVIQTRWNFRSKRYSTIINFYPHPTQLSSAYVDIIKKLGWSQFVLFYDNDESFMRLLELMKLTQKKTHLVVTRQLDPNEDGVYRTQFKEIAESPIKNIIIDCRIEILNEVLKQAQQVGLMNRNYNYFITNLDFHTLNLESIRYSNANITGIKLIKTDMKLTEDFKNLMCNGDKEEVDSPASSNVDNNVDNAEECSLSTSSALIADAMSMLNQAITDLEARSDIYPEGHSCSSPNTWKFGSSLINIMRTGKIEGRTGLIKFDNEGFRSDFTLILTEVQERAMVDIGYWNLSKGVQIERHAPFPQEHINKDEDEDPTSLVNKTLRVITALTEPYCFLKDSSDLLTGNDRYEGFAVDLIDEMAKLEKFSYNIILRADKSNGARNSRGQWSGMIGDLINHTADLAIADLTINSERADAADFTTPFMELGVKILFQKPRSAPPNFFSFAEPFAIQTWISIAISYVFVSISLFIMGRVSASEWTNPYPCIEEPEYLINQFSLSNSFWFSTGTGLQQGTEIAPIGISTRMVAGMWWFFILLMVASYTANLAACLATEIPLELFTDVKSMVERADELKIRYGAKANGATEKFFRDSKDHPVLGKVFKHMQEHPEDMPSDNSQGVKLAEQTKYAFFMESTSIEYEMERHCDLNMYGDFLDRKGYGIAMRKNSTYRSRLSTTVLKLQSSGVLEELKRRWWQERKGGGQCMKSVDSTDAKPLGMSNLEGVFFMTIYGLILAFVFAILERILYIITLSKKTKIPLLKAVKYDTKFFMNFDSNVMPVLGSNANLDEEQERDNELETPKSEQMPYGFIITSKEQLDMN</sequence>
<evidence type="ECO:0000256" key="3">
    <source>
        <dbReference type="ARBA" id="ARBA00022448"/>
    </source>
</evidence>
<feature type="site" description="Interaction with the cone snail toxin Con-ikot-ikot" evidence="17">
    <location>
        <position position="785"/>
    </location>
</feature>
<feature type="domain" description="Ionotropic glutamate receptor C-terminal" evidence="21">
    <location>
        <begin position="431"/>
        <end position="802"/>
    </location>
</feature>
<dbReference type="GO" id="GO:0045211">
    <property type="term" value="C:postsynaptic membrane"/>
    <property type="evidence" value="ECO:0007669"/>
    <property type="project" value="UniProtKB-SubCell"/>
</dbReference>
<evidence type="ECO:0000256" key="2">
    <source>
        <dbReference type="ARBA" id="ARBA00008685"/>
    </source>
</evidence>
<feature type="domain" description="Ionotropic glutamate receptor L-glutamate and glycine-binding" evidence="22">
    <location>
        <begin position="441"/>
        <end position="505"/>
    </location>
</feature>
<dbReference type="SUPFAM" id="SSF53850">
    <property type="entry name" value="Periplasmic binding protein-like II"/>
    <property type="match status" value="1"/>
</dbReference>
<accession>A0AAW1UI72</accession>
<dbReference type="InterPro" id="IPR015683">
    <property type="entry name" value="Ionotropic_Glu_rcpt"/>
</dbReference>
<evidence type="ECO:0000256" key="5">
    <source>
        <dbReference type="ARBA" id="ARBA00022692"/>
    </source>
</evidence>
<dbReference type="InterPro" id="IPR001508">
    <property type="entry name" value="Iono_Glu_rcpt_met"/>
</dbReference>